<sequence>MNLDELQSVQSRERQIDSLQQLHDTFYEDAGRFIRQLREEREQVAAEAADPFDSTDVQRLTDEIDTAERTVEAIYERRIGKLVKQASLEAAGMAADVEGLTREERSAFDSLVSTIESNRTRVLDEVLANAPPERNSGASSTDPESETTSSGDPSSGEMFESPDDEPDTSADDTSTDAPTAADVSGDAPSAASVTETTTDASKPVAVESTRQPPPETTSEDAGDVPVHARPASDASDEPVTASESEPEHPDVDRVTVRITNDVGEILCVDDRAYELSTDDIVTLPEPNAQPLIDHDAATRLEER</sequence>
<evidence type="ECO:0000313" key="3">
    <source>
        <dbReference type="Proteomes" id="UP000831768"/>
    </source>
</evidence>
<feature type="compositionally biased region" description="Basic and acidic residues" evidence="1">
    <location>
        <begin position="292"/>
        <end position="303"/>
    </location>
</feature>
<organism evidence="2 3">
    <name type="scientific">Halocatena salina</name>
    <dbReference type="NCBI Taxonomy" id="2934340"/>
    <lineage>
        <taxon>Archaea</taxon>
        <taxon>Methanobacteriati</taxon>
        <taxon>Methanobacteriota</taxon>
        <taxon>Stenosarchaea group</taxon>
        <taxon>Halobacteria</taxon>
        <taxon>Halobacteriales</taxon>
        <taxon>Natronomonadaceae</taxon>
        <taxon>Halocatena</taxon>
    </lineage>
</organism>
<name>A0A8T9ZZF2_9EURY</name>
<feature type="region of interest" description="Disordered" evidence="1">
    <location>
        <begin position="283"/>
        <end position="303"/>
    </location>
</feature>
<gene>
    <name evidence="2" type="ORF">MW046_09390</name>
</gene>
<accession>A0A8T9ZZF2</accession>
<dbReference type="GeneID" id="71928259"/>
<feature type="compositionally biased region" description="Acidic residues" evidence="1">
    <location>
        <begin position="160"/>
        <end position="174"/>
    </location>
</feature>
<dbReference type="Gene3D" id="3.40.5.50">
    <property type="match status" value="1"/>
</dbReference>
<dbReference type="RefSeq" id="WP_247992849.1">
    <property type="nucleotide sequence ID" value="NZ_CP096019.1"/>
</dbReference>
<keyword evidence="3" id="KW-1185">Reference proteome</keyword>
<proteinExistence type="predicted"/>
<dbReference type="AlphaFoldDB" id="A0A8T9ZZF2"/>
<feature type="compositionally biased region" description="Low complexity" evidence="1">
    <location>
        <begin position="139"/>
        <end position="150"/>
    </location>
</feature>
<evidence type="ECO:0008006" key="4">
    <source>
        <dbReference type="Google" id="ProtNLM"/>
    </source>
</evidence>
<feature type="compositionally biased region" description="Polar residues" evidence="1">
    <location>
        <begin position="191"/>
        <end position="200"/>
    </location>
</feature>
<evidence type="ECO:0000313" key="2">
    <source>
        <dbReference type="EMBL" id="UPM42172.1"/>
    </source>
</evidence>
<dbReference type="KEGG" id="haad:MW046_09390"/>
<evidence type="ECO:0000256" key="1">
    <source>
        <dbReference type="SAM" id="MobiDB-lite"/>
    </source>
</evidence>
<dbReference type="EMBL" id="CP096019">
    <property type="protein sequence ID" value="UPM42172.1"/>
    <property type="molecule type" value="Genomic_DNA"/>
</dbReference>
<reference evidence="2" key="1">
    <citation type="submission" date="2022-04" db="EMBL/GenBank/DDBJ databases">
        <title>Halocatena sp. nov., isolated from a salt lake.</title>
        <authorList>
            <person name="Cui H.-L."/>
        </authorList>
    </citation>
    <scope>NUCLEOTIDE SEQUENCE</scope>
    <source>
        <strain evidence="2">AD-1</strain>
    </source>
</reference>
<protein>
    <recommendedName>
        <fullName evidence="4">DNA replication factor GINS</fullName>
    </recommendedName>
</protein>
<dbReference type="CDD" id="cd11714">
    <property type="entry name" value="GINS_A_archaea"/>
    <property type="match status" value="1"/>
</dbReference>
<feature type="region of interest" description="Disordered" evidence="1">
    <location>
        <begin position="125"/>
        <end position="253"/>
    </location>
</feature>
<dbReference type="Gene3D" id="1.20.58.1030">
    <property type="match status" value="1"/>
</dbReference>
<dbReference type="Proteomes" id="UP000831768">
    <property type="component" value="Chromosome"/>
</dbReference>